<sequence>MENLEKITEAVKILALTVPVTALYIGAIIAAGKHAEKSYILRKKYNSEKADKTEQIGR</sequence>
<keyword evidence="1" id="KW-1133">Transmembrane helix</keyword>
<keyword evidence="1" id="KW-0812">Transmembrane</keyword>
<dbReference type="AlphaFoldDB" id="A0A0G1S280"/>
<name>A0A0G1S280_9BACT</name>
<gene>
    <name evidence="2" type="ORF">UX86_C0021G0006</name>
</gene>
<reference evidence="2 3" key="1">
    <citation type="journal article" date="2015" name="Nature">
        <title>rRNA introns, odd ribosomes, and small enigmatic genomes across a large radiation of phyla.</title>
        <authorList>
            <person name="Brown C.T."/>
            <person name="Hug L.A."/>
            <person name="Thomas B.C."/>
            <person name="Sharon I."/>
            <person name="Castelle C.J."/>
            <person name="Singh A."/>
            <person name="Wilkins M.J."/>
            <person name="Williams K.H."/>
            <person name="Banfield J.F."/>
        </authorList>
    </citation>
    <scope>NUCLEOTIDE SEQUENCE [LARGE SCALE GENOMIC DNA]</scope>
</reference>
<feature type="transmembrane region" description="Helical" evidence="1">
    <location>
        <begin position="13"/>
        <end position="32"/>
    </location>
</feature>
<proteinExistence type="predicted"/>
<protein>
    <submittedName>
        <fullName evidence="2">Uncharacterized protein</fullName>
    </submittedName>
</protein>
<evidence type="ECO:0000313" key="3">
    <source>
        <dbReference type="Proteomes" id="UP000034502"/>
    </source>
</evidence>
<dbReference type="EMBL" id="LCNU01000021">
    <property type="protein sequence ID" value="KKU63594.1"/>
    <property type="molecule type" value="Genomic_DNA"/>
</dbReference>
<keyword evidence="1" id="KW-0472">Membrane</keyword>
<accession>A0A0G1S280</accession>
<comment type="caution">
    <text evidence="2">The sequence shown here is derived from an EMBL/GenBank/DDBJ whole genome shotgun (WGS) entry which is preliminary data.</text>
</comment>
<dbReference type="Proteomes" id="UP000034502">
    <property type="component" value="Unassembled WGS sequence"/>
</dbReference>
<evidence type="ECO:0000313" key="2">
    <source>
        <dbReference type="EMBL" id="KKU63594.1"/>
    </source>
</evidence>
<evidence type="ECO:0000256" key="1">
    <source>
        <dbReference type="SAM" id="Phobius"/>
    </source>
</evidence>
<organism evidence="2 3">
    <name type="scientific">Candidatus Amesbacteria bacterium GW2011_GWC1_47_15</name>
    <dbReference type="NCBI Taxonomy" id="1618364"/>
    <lineage>
        <taxon>Bacteria</taxon>
        <taxon>Candidatus Amesiibacteriota</taxon>
    </lineage>
</organism>